<evidence type="ECO:0000313" key="1">
    <source>
        <dbReference type="Proteomes" id="UP001515500"/>
    </source>
</evidence>
<name>A0AB40CMY3_DIOCR</name>
<sequence>MANLGTIMDSEFSDFHLSSPQALDGVVRCVPGDPAPPALARAPRTIRPQQLSFLSQALPSGLSPPCLPSSQKDLGSFSIQSFIHGPSSDNWCRPSFSLILFFSLPAFKDIAKHILDKSLYALGFFSQISPTPDSSLLFNFEKHGDRKAHRSKAVFIHKLPNHDITLEAASPDLFLGSNGIYWDVPNSISLDVASLVSNSGFKYRFGLHRNGGSAEARDSSLSIDTPLALMPGMCAKAAFSFEKSKDLWREREKKSSKSRRENVPIPLPSYDIRLKEPHAAVSGIIGAACATWFGGNKSLNGTSKVQSLSADLFSSISYTLQHGKFKDDFNDLTRIDARLDIRSAKAFISEVGHLAYGIFKGPADREVNPLAAPQLNLIFQQQVAGPIVFRVDSRVSLTHGKQKPQVEDIMYGLSYSFRLLQSGKVLAWYSPKRKEAMVELRFFEF</sequence>
<keyword evidence="1" id="KW-1185">Reference proteome</keyword>
<dbReference type="GO" id="GO:1990052">
    <property type="term" value="P:ER to chloroplast lipid transport"/>
    <property type="evidence" value="ECO:0007669"/>
    <property type="project" value="InterPro"/>
</dbReference>
<proteinExistence type="predicted"/>
<dbReference type="GeneID" id="120278670"/>
<dbReference type="Proteomes" id="UP001515500">
    <property type="component" value="Chromosome 16"/>
</dbReference>
<dbReference type="PANTHER" id="PTHR34954:SF3">
    <property type="entry name" value="EXPRESSED PROTEIN"/>
    <property type="match status" value="1"/>
</dbReference>
<protein>
    <submittedName>
        <fullName evidence="2">LOW QUALITY PROTEIN: protein TRIGALACTOSYLDIACYLGLYCEROL 4, chloroplastic</fullName>
    </submittedName>
</protein>
<dbReference type="GO" id="GO:0009941">
    <property type="term" value="C:chloroplast envelope"/>
    <property type="evidence" value="ECO:0007669"/>
    <property type="project" value="TreeGrafter"/>
</dbReference>
<gene>
    <name evidence="2" type="primary">LOC120278670</name>
</gene>
<dbReference type="RefSeq" id="XP_039141334.1">
    <property type="nucleotide sequence ID" value="XM_039285400.1"/>
</dbReference>
<evidence type="ECO:0000313" key="2">
    <source>
        <dbReference type="RefSeq" id="XP_039141334.1"/>
    </source>
</evidence>
<dbReference type="GO" id="GO:0070300">
    <property type="term" value="F:phosphatidic acid binding"/>
    <property type="evidence" value="ECO:0007669"/>
    <property type="project" value="InterPro"/>
</dbReference>
<reference evidence="2" key="1">
    <citation type="submission" date="2025-08" db="UniProtKB">
        <authorList>
            <consortium name="RefSeq"/>
        </authorList>
    </citation>
    <scope>IDENTIFICATION</scope>
</reference>
<dbReference type="PANTHER" id="PTHR34954">
    <property type="entry name" value="EXPRESSED PROTEIN"/>
    <property type="match status" value="1"/>
</dbReference>
<dbReference type="AlphaFoldDB" id="A0AB40CMY3"/>
<dbReference type="GO" id="GO:0034196">
    <property type="term" value="P:acylglycerol transport"/>
    <property type="evidence" value="ECO:0007669"/>
    <property type="project" value="InterPro"/>
</dbReference>
<accession>A0AB40CMY3</accession>
<dbReference type="InterPro" id="IPR044160">
    <property type="entry name" value="TGD4-like"/>
</dbReference>
<organism evidence="1 2">
    <name type="scientific">Dioscorea cayennensis subsp. rotundata</name>
    <name type="common">White Guinea yam</name>
    <name type="synonym">Dioscorea rotundata</name>
    <dbReference type="NCBI Taxonomy" id="55577"/>
    <lineage>
        <taxon>Eukaryota</taxon>
        <taxon>Viridiplantae</taxon>
        <taxon>Streptophyta</taxon>
        <taxon>Embryophyta</taxon>
        <taxon>Tracheophyta</taxon>
        <taxon>Spermatophyta</taxon>
        <taxon>Magnoliopsida</taxon>
        <taxon>Liliopsida</taxon>
        <taxon>Dioscoreales</taxon>
        <taxon>Dioscoreaceae</taxon>
        <taxon>Dioscorea</taxon>
    </lineage>
</organism>